<proteinExistence type="predicted"/>
<keyword evidence="3" id="KW-1185">Reference proteome</keyword>
<gene>
    <name evidence="2" type="ORF">TESG_08571</name>
</gene>
<dbReference type="EMBL" id="GG698516">
    <property type="protein sequence ID" value="EGD98955.1"/>
    <property type="molecule type" value="Genomic_DNA"/>
</dbReference>
<organism evidence="2 3">
    <name type="scientific">Trichophyton tonsurans (strain CBS 112818)</name>
    <name type="common">Scalp ringworm fungus</name>
    <dbReference type="NCBI Taxonomy" id="647933"/>
    <lineage>
        <taxon>Eukaryota</taxon>
        <taxon>Fungi</taxon>
        <taxon>Dikarya</taxon>
        <taxon>Ascomycota</taxon>
        <taxon>Pezizomycotina</taxon>
        <taxon>Eurotiomycetes</taxon>
        <taxon>Eurotiomycetidae</taxon>
        <taxon>Onygenales</taxon>
        <taxon>Arthrodermataceae</taxon>
        <taxon>Trichophyton</taxon>
    </lineage>
</organism>
<dbReference type="AlphaFoldDB" id="F2S5V6"/>
<evidence type="ECO:0000313" key="3">
    <source>
        <dbReference type="Proteomes" id="UP000009172"/>
    </source>
</evidence>
<feature type="compositionally biased region" description="Basic and acidic residues" evidence="1">
    <location>
        <begin position="112"/>
        <end position="123"/>
    </location>
</feature>
<sequence>MPISAVDGSEVYSYRCFIYAYVRTVTPLFKITKGYKKVVDIFTKFAIYLLYTKKITTEELGELSYERIFSIFNRGTLFTTYYRAREGEDSIKEQNLDLKILDSSSSVPQAARRIESSTRDRTSARSPYRGNTRNKATYINRDLDLKIISNNSLRGDTKNNALKSYNILISKRVPDYTILNILRLKSLYPYYKAIRDIKNKGLHE</sequence>
<evidence type="ECO:0000313" key="2">
    <source>
        <dbReference type="EMBL" id="EGD98955.1"/>
    </source>
</evidence>
<protein>
    <submittedName>
        <fullName evidence="2">Uncharacterized protein</fullName>
    </submittedName>
</protein>
<dbReference type="HOGENOM" id="CLU_1344109_0_0_1"/>
<evidence type="ECO:0000256" key="1">
    <source>
        <dbReference type="SAM" id="MobiDB-lite"/>
    </source>
</evidence>
<feature type="region of interest" description="Disordered" evidence="1">
    <location>
        <begin position="109"/>
        <end position="131"/>
    </location>
</feature>
<reference evidence="3" key="1">
    <citation type="journal article" date="2012" name="MBio">
        <title>Comparative genome analysis of Trichophyton rubrum and related dermatophytes reveals candidate genes involved in infection.</title>
        <authorList>
            <person name="Martinez D.A."/>
            <person name="Oliver B.G."/>
            <person name="Graeser Y."/>
            <person name="Goldberg J.M."/>
            <person name="Li W."/>
            <person name="Martinez-Rossi N.M."/>
            <person name="Monod M."/>
            <person name="Shelest E."/>
            <person name="Barton R.C."/>
            <person name="Birch E."/>
            <person name="Brakhage A.A."/>
            <person name="Chen Z."/>
            <person name="Gurr S.J."/>
            <person name="Heiman D."/>
            <person name="Heitman J."/>
            <person name="Kosti I."/>
            <person name="Rossi A."/>
            <person name="Saif S."/>
            <person name="Samalova M."/>
            <person name="Saunders C.W."/>
            <person name="Shea T."/>
            <person name="Summerbell R.C."/>
            <person name="Xu J."/>
            <person name="Young S."/>
            <person name="Zeng Q."/>
            <person name="Birren B.W."/>
            <person name="Cuomo C.A."/>
            <person name="White T.C."/>
        </authorList>
    </citation>
    <scope>NUCLEOTIDE SEQUENCE [LARGE SCALE GENOMIC DNA]</scope>
    <source>
        <strain evidence="3">CBS 112818</strain>
    </source>
</reference>
<dbReference type="Proteomes" id="UP000009172">
    <property type="component" value="Unassembled WGS sequence"/>
</dbReference>
<name>F2S5V6_TRIT1</name>
<accession>F2S5V6</accession>